<feature type="transmembrane region" description="Helical" evidence="2">
    <location>
        <begin position="117"/>
        <end position="140"/>
    </location>
</feature>
<dbReference type="Pfam" id="PF14342">
    <property type="entry name" value="DUF4396"/>
    <property type="match status" value="1"/>
</dbReference>
<evidence type="ECO:0000256" key="2">
    <source>
        <dbReference type="SAM" id="Phobius"/>
    </source>
</evidence>
<sequence>MQHEAHTHTEHEHHGHESHEGHTGAHAHHGDAHAHAHAHHGHGGGRVSWSMAAQATLHCLTGCAIGEVLGMIVGTALGWGNMPTMVLAIALAFFFGYSLTLRGITKAGVDFRTAFKVALAADTLSIAVMELIDNGVIALWPAAMDATLSDVLFWGSLAISLALAFVLTTPVNKWMIGRGKGHAVVHQYHH</sequence>
<evidence type="ECO:0000313" key="5">
    <source>
        <dbReference type="Proteomes" id="UP001432060"/>
    </source>
</evidence>
<dbReference type="EMBL" id="CP109019">
    <property type="protein sequence ID" value="WUT82867.1"/>
    <property type="molecule type" value="Genomic_DNA"/>
</dbReference>
<name>A0ABZ1XJ91_9ACTN</name>
<keyword evidence="2" id="KW-0472">Membrane</keyword>
<evidence type="ECO:0000259" key="3">
    <source>
        <dbReference type="Pfam" id="PF14342"/>
    </source>
</evidence>
<gene>
    <name evidence="4" type="ORF">OG515_11985</name>
</gene>
<feature type="transmembrane region" description="Helical" evidence="2">
    <location>
        <begin position="55"/>
        <end position="79"/>
    </location>
</feature>
<dbReference type="Proteomes" id="UP001432060">
    <property type="component" value="Chromosome"/>
</dbReference>
<keyword evidence="2" id="KW-0812">Transmembrane</keyword>
<feature type="region of interest" description="Disordered" evidence="1">
    <location>
        <begin position="1"/>
        <end position="45"/>
    </location>
</feature>
<organism evidence="4 5">
    <name type="scientific">Streptomyces melanogenes</name>
    <dbReference type="NCBI Taxonomy" id="67326"/>
    <lineage>
        <taxon>Bacteria</taxon>
        <taxon>Bacillati</taxon>
        <taxon>Actinomycetota</taxon>
        <taxon>Actinomycetes</taxon>
        <taxon>Kitasatosporales</taxon>
        <taxon>Streptomycetaceae</taxon>
        <taxon>Streptomyces</taxon>
    </lineage>
</organism>
<feature type="compositionally biased region" description="Basic and acidic residues" evidence="1">
    <location>
        <begin position="1"/>
        <end position="34"/>
    </location>
</feature>
<keyword evidence="2" id="KW-1133">Transmembrane helix</keyword>
<feature type="domain" description="DUF4396" evidence="3">
    <location>
        <begin position="48"/>
        <end position="181"/>
    </location>
</feature>
<keyword evidence="5" id="KW-1185">Reference proteome</keyword>
<dbReference type="RefSeq" id="WP_329398121.1">
    <property type="nucleotide sequence ID" value="NZ_CP109019.1"/>
</dbReference>
<reference evidence="4" key="1">
    <citation type="submission" date="2022-10" db="EMBL/GenBank/DDBJ databases">
        <title>The complete genomes of actinobacterial strains from the NBC collection.</title>
        <authorList>
            <person name="Joergensen T.S."/>
            <person name="Alvarez Arevalo M."/>
            <person name="Sterndorff E.B."/>
            <person name="Faurdal D."/>
            <person name="Vuksanovic O."/>
            <person name="Mourched A.-S."/>
            <person name="Charusanti P."/>
            <person name="Shaw S."/>
            <person name="Blin K."/>
            <person name="Weber T."/>
        </authorList>
    </citation>
    <scope>NUCLEOTIDE SEQUENCE</scope>
    <source>
        <strain evidence="4">NBC_00668</strain>
    </source>
</reference>
<feature type="transmembrane region" description="Helical" evidence="2">
    <location>
        <begin position="85"/>
        <end position="105"/>
    </location>
</feature>
<accession>A0ABZ1XJ91</accession>
<proteinExistence type="predicted"/>
<dbReference type="InterPro" id="IPR025509">
    <property type="entry name" value="DUF4396"/>
</dbReference>
<feature type="transmembrane region" description="Helical" evidence="2">
    <location>
        <begin position="152"/>
        <end position="171"/>
    </location>
</feature>
<protein>
    <submittedName>
        <fullName evidence="4">DUF4396 domain-containing protein</fullName>
    </submittedName>
</protein>
<evidence type="ECO:0000256" key="1">
    <source>
        <dbReference type="SAM" id="MobiDB-lite"/>
    </source>
</evidence>
<evidence type="ECO:0000313" key="4">
    <source>
        <dbReference type="EMBL" id="WUT82867.1"/>
    </source>
</evidence>